<evidence type="ECO:0000313" key="4">
    <source>
        <dbReference type="Proteomes" id="UP000198304"/>
    </source>
</evidence>
<dbReference type="InterPro" id="IPR002563">
    <property type="entry name" value="Flavin_Rdtase-like_dom"/>
</dbReference>
<dbReference type="GO" id="GO:0010181">
    <property type="term" value="F:FMN binding"/>
    <property type="evidence" value="ECO:0007669"/>
    <property type="project" value="InterPro"/>
</dbReference>
<dbReference type="PANTHER" id="PTHR43567:SF5">
    <property type="entry name" value="HYPOTHETICAL CYTOSOLIC PROTEIN"/>
    <property type="match status" value="1"/>
</dbReference>
<protein>
    <submittedName>
        <fullName evidence="3">NADH-FMN oxidoreductase RutF, flavin reductase (DIM6/NTAB) family</fullName>
    </submittedName>
</protein>
<accession>A0A239KUS3</accession>
<evidence type="ECO:0000259" key="2">
    <source>
        <dbReference type="Pfam" id="PF01613"/>
    </source>
</evidence>
<evidence type="ECO:0000256" key="1">
    <source>
        <dbReference type="ARBA" id="ARBA00038054"/>
    </source>
</evidence>
<dbReference type="PANTHER" id="PTHR43567">
    <property type="entry name" value="FLAVOREDOXIN-RELATED-RELATED"/>
    <property type="match status" value="1"/>
</dbReference>
<comment type="similarity">
    <text evidence="1">Belongs to the flavoredoxin family.</text>
</comment>
<dbReference type="EMBL" id="FZOJ01000053">
    <property type="protein sequence ID" value="SNT21343.1"/>
    <property type="molecule type" value="Genomic_DNA"/>
</dbReference>
<dbReference type="Pfam" id="PF01613">
    <property type="entry name" value="Flavin_Reduct"/>
    <property type="match status" value="1"/>
</dbReference>
<organism evidence="3 4">
    <name type="scientific">Anaerovirgula multivorans</name>
    <dbReference type="NCBI Taxonomy" id="312168"/>
    <lineage>
        <taxon>Bacteria</taxon>
        <taxon>Bacillati</taxon>
        <taxon>Bacillota</taxon>
        <taxon>Clostridia</taxon>
        <taxon>Peptostreptococcales</taxon>
        <taxon>Natronincolaceae</taxon>
        <taxon>Anaerovirgula</taxon>
    </lineage>
</organism>
<dbReference type="OrthoDB" id="9791490at2"/>
<evidence type="ECO:0000313" key="3">
    <source>
        <dbReference type="EMBL" id="SNT21343.1"/>
    </source>
</evidence>
<dbReference type="InterPro" id="IPR012349">
    <property type="entry name" value="Split_barrel_FMN-bd"/>
</dbReference>
<feature type="domain" description="Flavin reductase like" evidence="2">
    <location>
        <begin position="23"/>
        <end position="179"/>
    </location>
</feature>
<dbReference type="GO" id="GO:0016646">
    <property type="term" value="F:oxidoreductase activity, acting on the CH-NH group of donors, NAD or NADP as acceptor"/>
    <property type="evidence" value="ECO:0007669"/>
    <property type="project" value="UniProtKB-ARBA"/>
</dbReference>
<reference evidence="3 4" key="1">
    <citation type="submission" date="2017-06" db="EMBL/GenBank/DDBJ databases">
        <authorList>
            <person name="Kim H.J."/>
            <person name="Triplett B.A."/>
        </authorList>
    </citation>
    <scope>NUCLEOTIDE SEQUENCE [LARGE SCALE GENOMIC DNA]</scope>
    <source>
        <strain evidence="3 4">SCA</strain>
    </source>
</reference>
<sequence length="187" mass="21532">MSKKEVQFPQYTAEMLQTLKEGRVLLVAEGKEGKPNPMTIAWGSIMFAWNKPIFVAMVRGSRHTYKLIEESNSFTVNFFTDKYKKEMGFCGSKSGRDYNKFEETGLTPVSGKVVPIPVIEEAFLNVECKIINKEKMNPEFLEKSIMDQYYSLDNTPGKDLHIFYFGEIVAMYTEDDAVETVFKDNWL</sequence>
<dbReference type="AlphaFoldDB" id="A0A239KUS3"/>
<name>A0A239KUS3_9FIRM</name>
<dbReference type="SUPFAM" id="SSF50475">
    <property type="entry name" value="FMN-binding split barrel"/>
    <property type="match status" value="1"/>
</dbReference>
<keyword evidence="4" id="KW-1185">Reference proteome</keyword>
<dbReference type="RefSeq" id="WP_089285454.1">
    <property type="nucleotide sequence ID" value="NZ_FZOJ01000053.1"/>
</dbReference>
<dbReference type="Gene3D" id="2.30.110.10">
    <property type="entry name" value="Electron Transport, Fmn-binding Protein, Chain A"/>
    <property type="match status" value="1"/>
</dbReference>
<dbReference type="Proteomes" id="UP000198304">
    <property type="component" value="Unassembled WGS sequence"/>
</dbReference>
<proteinExistence type="inferred from homology"/>
<dbReference type="InterPro" id="IPR052174">
    <property type="entry name" value="Flavoredoxin"/>
</dbReference>
<gene>
    <name evidence="3" type="ORF">SAMN05446037_105315</name>
</gene>